<evidence type="ECO:0000256" key="3">
    <source>
        <dbReference type="ARBA" id="ARBA00001947"/>
    </source>
</evidence>
<keyword evidence="17 18" id="KW-0170">Cobalt</keyword>
<comment type="cofactor">
    <cofactor evidence="2 18">
        <name>NAD(+)</name>
        <dbReference type="ChEBI" id="CHEBI:57540"/>
    </cofactor>
</comment>
<dbReference type="InterPro" id="IPR016037">
    <property type="entry name" value="DHQ_synth_AroB"/>
</dbReference>
<evidence type="ECO:0000256" key="17">
    <source>
        <dbReference type="ARBA" id="ARBA00023285"/>
    </source>
</evidence>
<dbReference type="AlphaFoldDB" id="A0A0F5HW87"/>
<dbReference type="SUPFAM" id="SSF56796">
    <property type="entry name" value="Dehydroquinate synthase-like"/>
    <property type="match status" value="1"/>
</dbReference>
<keyword evidence="9 18" id="KW-0963">Cytoplasm</keyword>
<evidence type="ECO:0000256" key="18">
    <source>
        <dbReference type="HAMAP-Rule" id="MF_00110"/>
    </source>
</evidence>
<keyword evidence="16 18" id="KW-0456">Lyase</keyword>
<dbReference type="GO" id="GO:0009073">
    <property type="term" value="P:aromatic amino acid family biosynthetic process"/>
    <property type="evidence" value="ECO:0007669"/>
    <property type="project" value="UniProtKB-KW"/>
</dbReference>
<dbReference type="HAMAP" id="MF_00110">
    <property type="entry name" value="DHQ_synthase"/>
    <property type="match status" value="1"/>
</dbReference>
<dbReference type="Gene3D" id="3.40.50.1970">
    <property type="match status" value="1"/>
</dbReference>
<evidence type="ECO:0000256" key="11">
    <source>
        <dbReference type="ARBA" id="ARBA00022723"/>
    </source>
</evidence>
<keyword evidence="13 18" id="KW-0862">Zinc</keyword>
<evidence type="ECO:0000256" key="13">
    <source>
        <dbReference type="ARBA" id="ARBA00022833"/>
    </source>
</evidence>
<proteinExistence type="inferred from homology"/>
<name>A0A0F5HW87_BACTR</name>
<dbReference type="Gene3D" id="1.20.1090.10">
    <property type="entry name" value="Dehydroquinate synthase-like - alpha domain"/>
    <property type="match status" value="1"/>
</dbReference>
<evidence type="ECO:0000313" key="22">
    <source>
        <dbReference type="Proteomes" id="UP000031563"/>
    </source>
</evidence>
<evidence type="ECO:0000256" key="12">
    <source>
        <dbReference type="ARBA" id="ARBA00022741"/>
    </source>
</evidence>
<dbReference type="GO" id="GO:0008652">
    <property type="term" value="P:amino acid biosynthetic process"/>
    <property type="evidence" value="ECO:0007669"/>
    <property type="project" value="UniProtKB-KW"/>
</dbReference>
<reference evidence="21" key="1">
    <citation type="submission" date="2015-02" db="EMBL/GenBank/DDBJ databases">
        <title>Genome Assembly of Bacillaceae bacterium MTCC 8252.</title>
        <authorList>
            <person name="Verma A."/>
            <person name="Khatri I."/>
            <person name="Mual P."/>
            <person name="Subramanian S."/>
            <person name="Krishnamurthi S."/>
        </authorList>
    </citation>
    <scope>NUCLEOTIDE SEQUENCE [LARGE SCALE GENOMIC DNA]</scope>
    <source>
        <strain evidence="21">MTCC 8252</strain>
    </source>
</reference>
<evidence type="ECO:0000256" key="1">
    <source>
        <dbReference type="ARBA" id="ARBA00001393"/>
    </source>
</evidence>
<dbReference type="PANTHER" id="PTHR43622:SF7">
    <property type="entry name" value="3-DEHYDROQUINATE SYNTHASE, CHLOROPLASTIC"/>
    <property type="match status" value="1"/>
</dbReference>
<feature type="binding site" evidence="18">
    <location>
        <position position="151"/>
    </location>
    <ligand>
        <name>NAD(+)</name>
        <dbReference type="ChEBI" id="CHEBI:57540"/>
    </ligand>
</feature>
<feature type="domain" description="3-dehydroquinate synthase C-terminal" evidence="20">
    <location>
        <begin position="181"/>
        <end position="324"/>
    </location>
</feature>
<protein>
    <recommendedName>
        <fullName evidence="8 18">3-dehydroquinate synthase</fullName>
        <shortName evidence="18">DHQS</shortName>
        <ecNumber evidence="7 18">4.2.3.4</ecNumber>
    </recommendedName>
</protein>
<dbReference type="GO" id="GO:0003856">
    <property type="term" value="F:3-dehydroquinate synthase activity"/>
    <property type="evidence" value="ECO:0007669"/>
    <property type="project" value="UniProtKB-UniRule"/>
</dbReference>
<keyword evidence="11 18" id="KW-0479">Metal-binding</keyword>
<accession>A0A0F5HYJ5</accession>
<dbReference type="FunFam" id="3.40.50.1970:FF:000007">
    <property type="entry name" value="Pentafunctional AROM polypeptide"/>
    <property type="match status" value="1"/>
</dbReference>
<evidence type="ECO:0000256" key="8">
    <source>
        <dbReference type="ARBA" id="ARBA00017684"/>
    </source>
</evidence>
<evidence type="ECO:0000256" key="16">
    <source>
        <dbReference type="ARBA" id="ARBA00023239"/>
    </source>
</evidence>
<evidence type="ECO:0000256" key="2">
    <source>
        <dbReference type="ARBA" id="ARBA00001911"/>
    </source>
</evidence>
<evidence type="ECO:0000256" key="5">
    <source>
        <dbReference type="ARBA" id="ARBA00004661"/>
    </source>
</evidence>
<comment type="catalytic activity">
    <reaction evidence="1 18">
        <text>7-phospho-2-dehydro-3-deoxy-D-arabino-heptonate = 3-dehydroquinate + phosphate</text>
        <dbReference type="Rhea" id="RHEA:21968"/>
        <dbReference type="ChEBI" id="CHEBI:32364"/>
        <dbReference type="ChEBI" id="CHEBI:43474"/>
        <dbReference type="ChEBI" id="CHEBI:58394"/>
        <dbReference type="EC" id="4.2.3.4"/>
    </reaction>
</comment>
<comment type="cofactor">
    <cofactor evidence="3">
        <name>Zn(2+)</name>
        <dbReference type="ChEBI" id="CHEBI:29105"/>
    </cofactor>
</comment>
<comment type="cofactor">
    <cofactor evidence="18">
        <name>Co(2+)</name>
        <dbReference type="ChEBI" id="CHEBI:48828"/>
    </cofactor>
    <cofactor evidence="18">
        <name>Zn(2+)</name>
        <dbReference type="ChEBI" id="CHEBI:29105"/>
    </cofactor>
    <text evidence="18">Binds 1 divalent metal cation per subunit. Can use either Co(2+) or Zn(2+).</text>
</comment>
<feature type="binding site" evidence="18">
    <location>
        <position position="142"/>
    </location>
    <ligand>
        <name>NAD(+)</name>
        <dbReference type="ChEBI" id="CHEBI:57540"/>
    </ligand>
</feature>
<accession>A0A0F5HW87</accession>
<dbReference type="RefSeq" id="WP_039237763.1">
    <property type="nucleotide sequence ID" value="NZ_JWIQ02000081.1"/>
</dbReference>
<organism evidence="21 22">
    <name type="scientific">Bacillus thermotolerans</name>
    <name type="common">Quasibacillus thermotolerans</name>
    <dbReference type="NCBI Taxonomy" id="1221996"/>
    <lineage>
        <taxon>Bacteria</taxon>
        <taxon>Bacillati</taxon>
        <taxon>Bacillota</taxon>
        <taxon>Bacilli</taxon>
        <taxon>Bacillales</taxon>
        <taxon>Bacillaceae</taxon>
        <taxon>Bacillus</taxon>
    </lineage>
</organism>
<evidence type="ECO:0000256" key="6">
    <source>
        <dbReference type="ARBA" id="ARBA00005412"/>
    </source>
</evidence>
<feature type="binding site" evidence="18">
    <location>
        <begin position="106"/>
        <end position="110"/>
    </location>
    <ligand>
        <name>NAD(+)</name>
        <dbReference type="ChEBI" id="CHEBI:57540"/>
    </ligand>
</feature>
<dbReference type="GO" id="GO:0009423">
    <property type="term" value="P:chorismate biosynthetic process"/>
    <property type="evidence" value="ECO:0007669"/>
    <property type="project" value="UniProtKB-UniRule"/>
</dbReference>
<dbReference type="NCBIfam" id="TIGR01357">
    <property type="entry name" value="aroB"/>
    <property type="match status" value="1"/>
</dbReference>
<feature type="binding site" evidence="18">
    <location>
        <position position="264"/>
    </location>
    <ligand>
        <name>Zn(2+)</name>
        <dbReference type="ChEBI" id="CHEBI:29105"/>
    </ligand>
</feature>
<gene>
    <name evidence="18" type="primary">aroB</name>
    <name evidence="21" type="ORF">QY95_02749</name>
</gene>
<dbReference type="Pfam" id="PF01761">
    <property type="entry name" value="DHQ_synthase"/>
    <property type="match status" value="1"/>
</dbReference>
<comment type="similarity">
    <text evidence="6 18">Belongs to the sugar phosphate cyclases superfamily. Dehydroquinate synthase family.</text>
</comment>
<comment type="caution">
    <text evidence="21">The sequence shown here is derived from an EMBL/GenBank/DDBJ whole genome shotgun (WGS) entry which is preliminary data.</text>
</comment>
<keyword evidence="14 18" id="KW-0520">NAD</keyword>
<evidence type="ECO:0000256" key="14">
    <source>
        <dbReference type="ARBA" id="ARBA00023027"/>
    </source>
</evidence>
<comment type="function">
    <text evidence="18">Catalyzes the conversion of 3-deoxy-D-arabino-heptulosonate 7-phosphate (DAHP) to dehydroquinate (DHQ).</text>
</comment>
<comment type="subcellular location">
    <subcellularLocation>
        <location evidence="4 18">Cytoplasm</location>
    </subcellularLocation>
</comment>
<dbReference type="PIRSF" id="PIRSF001455">
    <property type="entry name" value="DHQ_synth"/>
    <property type="match status" value="1"/>
</dbReference>
<dbReference type="GO" id="GO:0000166">
    <property type="term" value="F:nucleotide binding"/>
    <property type="evidence" value="ECO:0007669"/>
    <property type="project" value="UniProtKB-KW"/>
</dbReference>
<evidence type="ECO:0000256" key="4">
    <source>
        <dbReference type="ARBA" id="ARBA00004496"/>
    </source>
</evidence>
<dbReference type="PANTHER" id="PTHR43622">
    <property type="entry name" value="3-DEHYDROQUINATE SYNTHASE"/>
    <property type="match status" value="1"/>
</dbReference>
<evidence type="ECO:0000259" key="19">
    <source>
        <dbReference type="Pfam" id="PF01761"/>
    </source>
</evidence>
<sequence length="363" mass="40481">MRELLIETPDQSYPVYVGEGALGKLKELFEGALQTTTKLLVIADEFVSSLHGETLKQALPDQLPFEWLTVPQGESAKSFASFERCLTFALEKGLDRKSCILAFGGGAAGDLAGYVAASYMRGISFIQIPTTILAHDSAVGGKTAINHPLGKNMIGHFHQPRAVVYDTRFLRSLPEQEVRSGFAEVIKHSLIADPAFLEELMEKVAGFQDLSEEFLAYCLEKGIQIKGKIVKEDVKEQGIRAYLNFGHTYGHAIEAKLGYGNITHGEAVAAGMVYALYISEQKEGLRFDLKRFMNWLLQLGYPLHLNQSLDFEELYQLMARDKKAVGEKIRFVLLKEVGRPVIVETSREELQKADQFMREEAAV</sequence>
<evidence type="ECO:0000256" key="15">
    <source>
        <dbReference type="ARBA" id="ARBA00023141"/>
    </source>
</evidence>
<dbReference type="GO" id="GO:0046872">
    <property type="term" value="F:metal ion binding"/>
    <property type="evidence" value="ECO:0007669"/>
    <property type="project" value="UniProtKB-KW"/>
</dbReference>
<dbReference type="Proteomes" id="UP000031563">
    <property type="component" value="Unassembled WGS sequence"/>
</dbReference>
<dbReference type="OrthoDB" id="9806583at2"/>
<keyword evidence="12 18" id="KW-0547">Nucleotide-binding</keyword>
<feature type="binding site" evidence="18">
    <location>
        <position position="184"/>
    </location>
    <ligand>
        <name>Zn(2+)</name>
        <dbReference type="ChEBI" id="CHEBI:29105"/>
    </ligand>
</feature>
<evidence type="ECO:0000313" key="21">
    <source>
        <dbReference type="EMBL" id="KKB37639.1"/>
    </source>
</evidence>
<evidence type="ECO:0000259" key="20">
    <source>
        <dbReference type="Pfam" id="PF24621"/>
    </source>
</evidence>
<feature type="binding site" evidence="18">
    <location>
        <begin position="130"/>
        <end position="131"/>
    </location>
    <ligand>
        <name>NAD(+)</name>
        <dbReference type="ChEBI" id="CHEBI:57540"/>
    </ligand>
</feature>
<dbReference type="InterPro" id="IPR056179">
    <property type="entry name" value="DHQS_C"/>
</dbReference>
<dbReference type="EMBL" id="JWIR02000051">
    <property type="protein sequence ID" value="KKB37639.1"/>
    <property type="molecule type" value="Genomic_DNA"/>
</dbReference>
<dbReference type="CDD" id="cd08195">
    <property type="entry name" value="DHQS"/>
    <property type="match status" value="1"/>
</dbReference>
<feature type="binding site" evidence="18">
    <location>
        <position position="247"/>
    </location>
    <ligand>
        <name>Zn(2+)</name>
        <dbReference type="ChEBI" id="CHEBI:29105"/>
    </ligand>
</feature>
<feature type="domain" description="3-dehydroquinate synthase N-terminal" evidence="19">
    <location>
        <begin position="68"/>
        <end position="179"/>
    </location>
</feature>
<dbReference type="GO" id="GO:0005737">
    <property type="term" value="C:cytoplasm"/>
    <property type="evidence" value="ECO:0007669"/>
    <property type="project" value="UniProtKB-SubCell"/>
</dbReference>
<dbReference type="InterPro" id="IPR050071">
    <property type="entry name" value="Dehydroquinate_synthase"/>
</dbReference>
<dbReference type="EC" id="4.2.3.4" evidence="7 18"/>
<dbReference type="InterPro" id="IPR030960">
    <property type="entry name" value="DHQS/DOIS_N"/>
</dbReference>
<comment type="pathway">
    <text evidence="5 18">Metabolic intermediate biosynthesis; chorismate biosynthesis; chorismate from D-erythrose 4-phosphate and phosphoenolpyruvate: step 2/7.</text>
</comment>
<comment type="caution">
    <text evidence="18">Lacks conserved residue(s) required for the propagation of feature annotation.</text>
</comment>
<evidence type="ECO:0000256" key="9">
    <source>
        <dbReference type="ARBA" id="ARBA00022490"/>
    </source>
</evidence>
<dbReference type="UniPathway" id="UPA00053">
    <property type="reaction ID" value="UER00085"/>
</dbReference>
<keyword evidence="10 18" id="KW-0028">Amino-acid biosynthesis</keyword>
<dbReference type="InterPro" id="IPR030963">
    <property type="entry name" value="DHQ_synth_fam"/>
</dbReference>
<keyword evidence="22" id="KW-1185">Reference proteome</keyword>
<evidence type="ECO:0000256" key="7">
    <source>
        <dbReference type="ARBA" id="ARBA00013031"/>
    </source>
</evidence>
<dbReference type="STRING" id="1221996.QY95_02749"/>
<evidence type="ECO:0000256" key="10">
    <source>
        <dbReference type="ARBA" id="ARBA00022605"/>
    </source>
</evidence>
<dbReference type="Pfam" id="PF24621">
    <property type="entry name" value="DHQS_C"/>
    <property type="match status" value="1"/>
</dbReference>
<keyword evidence="15 18" id="KW-0057">Aromatic amino acid biosynthesis</keyword>